<keyword evidence="2" id="KW-0732">Signal</keyword>
<organism evidence="3 4">
    <name type="scientific">Durusdinium trenchii</name>
    <dbReference type="NCBI Taxonomy" id="1381693"/>
    <lineage>
        <taxon>Eukaryota</taxon>
        <taxon>Sar</taxon>
        <taxon>Alveolata</taxon>
        <taxon>Dinophyceae</taxon>
        <taxon>Suessiales</taxon>
        <taxon>Symbiodiniaceae</taxon>
        <taxon>Durusdinium</taxon>
    </lineage>
</organism>
<reference evidence="3 4" key="1">
    <citation type="submission" date="2024-02" db="EMBL/GenBank/DDBJ databases">
        <authorList>
            <person name="Chen Y."/>
            <person name="Shah S."/>
            <person name="Dougan E. K."/>
            <person name="Thang M."/>
            <person name="Chan C."/>
        </authorList>
    </citation>
    <scope>NUCLEOTIDE SEQUENCE [LARGE SCALE GENOMIC DNA]</scope>
</reference>
<keyword evidence="1" id="KW-0472">Membrane</keyword>
<evidence type="ECO:0000256" key="2">
    <source>
        <dbReference type="SAM" id="SignalP"/>
    </source>
</evidence>
<protein>
    <submittedName>
        <fullName evidence="3">Uncharacterized protein</fullName>
    </submittedName>
</protein>
<gene>
    <name evidence="3" type="ORF">SCF082_LOCUS49837</name>
</gene>
<dbReference type="Proteomes" id="UP001642464">
    <property type="component" value="Unassembled WGS sequence"/>
</dbReference>
<feature type="non-terminal residue" evidence="3">
    <location>
        <position position="325"/>
    </location>
</feature>
<dbReference type="EMBL" id="CAXAMM010042836">
    <property type="protein sequence ID" value="CAK9107033.1"/>
    <property type="molecule type" value="Genomic_DNA"/>
</dbReference>
<proteinExistence type="predicted"/>
<comment type="caution">
    <text evidence="3">The sequence shown here is derived from an EMBL/GenBank/DDBJ whole genome shotgun (WGS) entry which is preliminary data.</text>
</comment>
<name>A0ABP0S3V0_9DINO</name>
<feature type="transmembrane region" description="Helical" evidence="1">
    <location>
        <begin position="241"/>
        <end position="262"/>
    </location>
</feature>
<keyword evidence="4" id="KW-1185">Reference proteome</keyword>
<keyword evidence="1" id="KW-1133">Transmembrane helix</keyword>
<evidence type="ECO:0000313" key="4">
    <source>
        <dbReference type="Proteomes" id="UP001642464"/>
    </source>
</evidence>
<keyword evidence="1" id="KW-0812">Transmembrane</keyword>
<accession>A0ABP0S3V0</accession>
<evidence type="ECO:0000313" key="3">
    <source>
        <dbReference type="EMBL" id="CAK9107033.1"/>
    </source>
</evidence>
<feature type="transmembrane region" description="Helical" evidence="1">
    <location>
        <begin position="117"/>
        <end position="135"/>
    </location>
</feature>
<dbReference type="PANTHER" id="PTHR43336:SF3">
    <property type="entry name" value="GUANYLATE CYCLASE DOMAIN-CONTAINING PROTEIN"/>
    <property type="match status" value="1"/>
</dbReference>
<evidence type="ECO:0000256" key="1">
    <source>
        <dbReference type="SAM" id="Phobius"/>
    </source>
</evidence>
<sequence length="325" mass="35875">MTISMVLFTVELVALSLTDAPLGDVTPCALRGVIRQSKILLLRASRAARVGARAGRLTRVLRLCRCFLEFDEGAAASTHGLRAKPKGFEALEERFEEQPSVKKSIAKVISVRLNNLLATRVAALTIFLVMVMPLFDVMSFPQKDLALDAWVEQVSRASQKGEASTIAELRKMAKFFSHHSHGPFAACSGSWVGADEFHCERYYQDWGQVNVEPERSASALLVHTETFLVSFDMTKPFKVKAIISLLSNLFTVVVMLFFGVALSQVVTDLAVTPLERMLGTVREIAATVFKFSSLMVGQEEEEGQEGRLEDSAEIDNAGEMILLEK</sequence>
<feature type="chain" id="PRO_5045588244" evidence="2">
    <location>
        <begin position="19"/>
        <end position="325"/>
    </location>
</feature>
<feature type="signal peptide" evidence="2">
    <location>
        <begin position="1"/>
        <end position="18"/>
    </location>
</feature>
<dbReference type="PANTHER" id="PTHR43336">
    <property type="entry name" value="OXYGEN SENSOR HISTIDINE KINASE RESPONSE REGULATOR DEVS/DOSS"/>
    <property type="match status" value="1"/>
</dbReference>